<comment type="caution">
    <text evidence="2">The sequence shown here is derived from an EMBL/GenBank/DDBJ whole genome shotgun (WGS) entry which is preliminary data.</text>
</comment>
<keyword evidence="1" id="KW-0732">Signal</keyword>
<feature type="signal peptide" evidence="1">
    <location>
        <begin position="1"/>
        <end position="19"/>
    </location>
</feature>
<organism evidence="2 3">
    <name type="scientific">Phenylobacterium conjunctum</name>
    <dbReference type="NCBI Taxonomy" id="1298959"/>
    <lineage>
        <taxon>Bacteria</taxon>
        <taxon>Pseudomonadati</taxon>
        <taxon>Pseudomonadota</taxon>
        <taxon>Alphaproteobacteria</taxon>
        <taxon>Caulobacterales</taxon>
        <taxon>Caulobacteraceae</taxon>
        <taxon>Phenylobacterium</taxon>
    </lineage>
</organism>
<dbReference type="InterPro" id="IPR042230">
    <property type="entry name" value="CusF_sf"/>
</dbReference>
<dbReference type="Pfam" id="PF11604">
    <property type="entry name" value="CusF_Ec"/>
    <property type="match status" value="1"/>
</dbReference>
<dbReference type="Gene3D" id="2.40.50.320">
    <property type="entry name" value="Copper binding periplasmic protein CusF"/>
    <property type="match status" value="1"/>
</dbReference>
<evidence type="ECO:0000313" key="2">
    <source>
        <dbReference type="EMBL" id="MFD1191003.1"/>
    </source>
</evidence>
<evidence type="ECO:0000313" key="3">
    <source>
        <dbReference type="Proteomes" id="UP001597216"/>
    </source>
</evidence>
<sequence>MKLLLATVAALALGGPAFAQAGHDMSKMPGMGQPAAAGAQGAGVIKKLDAKAGSVTLQHGPIATLGWPAMTMPFKADPALLQGLKVGQQVSFTVKPGATPEVVAIQPK</sequence>
<feature type="chain" id="PRO_5045851081" evidence="1">
    <location>
        <begin position="20"/>
        <end position="108"/>
    </location>
</feature>
<dbReference type="EMBL" id="JBHTLQ010000020">
    <property type="protein sequence ID" value="MFD1191003.1"/>
    <property type="molecule type" value="Genomic_DNA"/>
</dbReference>
<reference evidence="3" key="1">
    <citation type="journal article" date="2019" name="Int. J. Syst. Evol. Microbiol.">
        <title>The Global Catalogue of Microorganisms (GCM) 10K type strain sequencing project: providing services to taxonomists for standard genome sequencing and annotation.</title>
        <authorList>
            <consortium name="The Broad Institute Genomics Platform"/>
            <consortium name="The Broad Institute Genome Sequencing Center for Infectious Disease"/>
            <person name="Wu L."/>
            <person name="Ma J."/>
        </authorList>
    </citation>
    <scope>NUCLEOTIDE SEQUENCE [LARGE SCALE GENOMIC DNA]</scope>
    <source>
        <strain evidence="3">CCUG 55074</strain>
    </source>
</reference>
<dbReference type="RefSeq" id="WP_377353550.1">
    <property type="nucleotide sequence ID" value="NZ_JBHTLQ010000020.1"/>
</dbReference>
<name>A0ABW3T225_9CAUL</name>
<gene>
    <name evidence="2" type="ORF">ACFQ27_10465</name>
</gene>
<dbReference type="InterPro" id="IPR021647">
    <property type="entry name" value="CusF_Ec"/>
</dbReference>
<protein>
    <submittedName>
        <fullName evidence="2">Copper-binding protein</fullName>
    </submittedName>
</protein>
<accession>A0ABW3T225</accession>
<proteinExistence type="predicted"/>
<dbReference type="Proteomes" id="UP001597216">
    <property type="component" value="Unassembled WGS sequence"/>
</dbReference>
<keyword evidence="3" id="KW-1185">Reference proteome</keyword>
<evidence type="ECO:0000256" key="1">
    <source>
        <dbReference type="SAM" id="SignalP"/>
    </source>
</evidence>